<dbReference type="Proteomes" id="UP000018454">
    <property type="component" value="Unassembled WGS sequence"/>
</dbReference>
<dbReference type="SUPFAM" id="SSF51735">
    <property type="entry name" value="NAD(P)-binding Rossmann-fold domains"/>
    <property type="match status" value="1"/>
</dbReference>
<evidence type="ECO:0000313" key="3">
    <source>
        <dbReference type="EMBL" id="EGE48734.1"/>
    </source>
</evidence>
<accession>F1YR03</accession>
<dbReference type="EMBL" id="AEUP01000005">
    <property type="protein sequence ID" value="EGE48734.1"/>
    <property type="molecule type" value="Genomic_DNA"/>
</dbReference>
<organism evidence="3 4">
    <name type="scientific">Acetobacter pomorum DM001</name>
    <dbReference type="NCBI Taxonomy" id="945681"/>
    <lineage>
        <taxon>Bacteria</taxon>
        <taxon>Pseudomonadati</taxon>
        <taxon>Pseudomonadota</taxon>
        <taxon>Alphaproteobacteria</taxon>
        <taxon>Acetobacterales</taxon>
        <taxon>Acetobacteraceae</taxon>
        <taxon>Acetobacter</taxon>
    </lineage>
</organism>
<sequence>MGGAKKLPCGVGQYILTLLVTGAAGFVGFHVTQALLARGEQVIGVDNLNGYYNPQLKQARLALLEAHPQFSFYYCDLDQPENLQELQKKAPNIEGIFHFAAQAGVRYSLKDPYIFADSNVRGHVAMLEFARELPALKHFVYASSSSVYGRNRKLPFSETDPVDHPGSFYAVTKRAAELASSAYSHLYNIPQTGLRFFTVYGPWGRPDMAYYSFARAITEGRDVTLYEGASLARDFTYIDDVVAAVLAVYEQAPPAAEPRVLNIGNHHPEPVKYLVELLEQTLGRKAAIRYLPRPESDVEKTWADITAIQQLTGWTPQTTLEEGIPEFTRWFQDCGRDFS</sequence>
<dbReference type="InterPro" id="IPR036291">
    <property type="entry name" value="NAD(P)-bd_dom_sf"/>
</dbReference>
<evidence type="ECO:0000256" key="1">
    <source>
        <dbReference type="ARBA" id="ARBA00023027"/>
    </source>
</evidence>
<keyword evidence="1" id="KW-0520">NAD</keyword>
<feature type="domain" description="NAD-dependent epimerase/dehydratase" evidence="2">
    <location>
        <begin position="19"/>
        <end position="264"/>
    </location>
</feature>
<dbReference type="PRINTS" id="PR01713">
    <property type="entry name" value="NUCEPIMERASE"/>
</dbReference>
<dbReference type="InterPro" id="IPR001509">
    <property type="entry name" value="Epimerase_deHydtase"/>
</dbReference>
<name>F1YR03_9PROT</name>
<dbReference type="AlphaFoldDB" id="F1YR03"/>
<protein>
    <recommendedName>
        <fullName evidence="2">NAD-dependent epimerase/dehydratase domain-containing protein</fullName>
    </recommendedName>
</protein>
<dbReference type="Pfam" id="PF01370">
    <property type="entry name" value="Epimerase"/>
    <property type="match status" value="1"/>
</dbReference>
<comment type="caution">
    <text evidence="3">The sequence shown here is derived from an EMBL/GenBank/DDBJ whole genome shotgun (WGS) entry which is preliminary data.</text>
</comment>
<dbReference type="Gene3D" id="3.40.50.720">
    <property type="entry name" value="NAD(P)-binding Rossmann-like Domain"/>
    <property type="match status" value="1"/>
</dbReference>
<evidence type="ECO:0000313" key="4">
    <source>
        <dbReference type="Proteomes" id="UP000018454"/>
    </source>
</evidence>
<proteinExistence type="predicted"/>
<gene>
    <name evidence="3" type="ORF">APO_0323</name>
</gene>
<reference evidence="3 4" key="1">
    <citation type="journal article" date="2011" name="Science">
        <title>Drosophila microbiome modulates host developmental and metabolic homeostasis via insulin signaling.</title>
        <authorList>
            <person name="Shin S.C."/>
            <person name="Kim S.H."/>
            <person name="You H."/>
            <person name="Kim B."/>
            <person name="Kim A.C."/>
            <person name="Lee K.A."/>
            <person name="Yoon J.H."/>
            <person name="Ryu J.H."/>
            <person name="Lee W.J."/>
        </authorList>
    </citation>
    <scope>NUCLEOTIDE SEQUENCE [LARGE SCALE GENOMIC DNA]</scope>
    <source>
        <strain evidence="3 4">DM001</strain>
    </source>
</reference>
<evidence type="ECO:0000259" key="2">
    <source>
        <dbReference type="Pfam" id="PF01370"/>
    </source>
</evidence>
<dbReference type="PANTHER" id="PTHR43574">
    <property type="entry name" value="EPIMERASE-RELATED"/>
    <property type="match status" value="1"/>
</dbReference>